<comment type="caution">
    <text evidence="2">The sequence shown here is derived from an EMBL/GenBank/DDBJ whole genome shotgun (WGS) entry which is preliminary data.</text>
</comment>
<keyword evidence="3" id="KW-1185">Reference proteome</keyword>
<feature type="compositionally biased region" description="Basic and acidic residues" evidence="1">
    <location>
        <begin position="24"/>
        <end position="39"/>
    </location>
</feature>
<evidence type="ECO:0000313" key="3">
    <source>
        <dbReference type="Proteomes" id="UP000236509"/>
    </source>
</evidence>
<dbReference type="EMBL" id="CVOU01000020">
    <property type="protein sequence ID" value="CRI28226.1"/>
    <property type="molecule type" value="Genomic_DNA"/>
</dbReference>
<accession>A0A7U7PYB6</accession>
<dbReference type="RefSeq" id="WP_031787230.1">
    <property type="nucleotide sequence ID" value="NZ_AP018562.1"/>
</dbReference>
<dbReference type="Proteomes" id="UP000236509">
    <property type="component" value="Unassembled WGS sequence"/>
</dbReference>
<feature type="region of interest" description="Disordered" evidence="1">
    <location>
        <begin position="20"/>
        <end position="52"/>
    </location>
</feature>
<dbReference type="InterPro" id="IPR012873">
    <property type="entry name" value="DUF1672"/>
</dbReference>
<dbReference type="Pfam" id="PF07901">
    <property type="entry name" value="DUF1672"/>
    <property type="match status" value="1"/>
</dbReference>
<reference evidence="2 3" key="1">
    <citation type="submission" date="2015-04" db="EMBL/GenBank/DDBJ databases">
        <authorList>
            <person name="Cao L."/>
            <person name="Gao C.H."/>
        </authorList>
    </citation>
    <scope>NUCLEOTIDE SEQUENCE [LARGE SCALE GENOMIC DNA]</scope>
    <source>
        <strain evidence="2 3">SH3</strain>
    </source>
</reference>
<organism evidence="2 3">
    <name type="scientific">Staphylococcus argenteus</name>
    <dbReference type="NCBI Taxonomy" id="985002"/>
    <lineage>
        <taxon>Bacteria</taxon>
        <taxon>Bacillati</taxon>
        <taxon>Bacillota</taxon>
        <taxon>Bacilli</taxon>
        <taxon>Bacillales</taxon>
        <taxon>Staphylococcaceae</taxon>
        <taxon>Staphylococcus</taxon>
    </lineage>
</organism>
<gene>
    <name evidence="2" type="ORF">BN1326_80033</name>
</gene>
<evidence type="ECO:0008006" key="4">
    <source>
        <dbReference type="Google" id="ProtNLM"/>
    </source>
</evidence>
<sequence>MKKFIGSVLATTLILGGCSTMENKSNKDTESETETKSVPEEMEASKYVGQGFQPPAEKDAIEFAKKHRKEFEKVGEQFFKDNFGLKVKATNVVGKDDGVEVYVHCDDHGIVFNASLPLYKDAIHQKGSMRSNDNGDDMSMMVGTVLSGFEYRAQKEKYDNLYKFFKENEKKYQYTGFTKEAINKTQNVGYKNEYFYITYSSRSLKEYRKYYEPLIRKNDKEFKEGMERARKEVNYAANTDAVATLFSTKKNFTKDNTVDDVIELSDKLYNLKNKPDKSTITIQIGKPTINTKKAFYDDNRPIEYGVHSKDE</sequence>
<name>A0A7U7PYB6_9STAP</name>
<dbReference type="AlphaFoldDB" id="A0A7U7PYB6"/>
<evidence type="ECO:0000256" key="1">
    <source>
        <dbReference type="SAM" id="MobiDB-lite"/>
    </source>
</evidence>
<dbReference type="PROSITE" id="PS51257">
    <property type="entry name" value="PROKAR_LIPOPROTEIN"/>
    <property type="match status" value="1"/>
</dbReference>
<protein>
    <recommendedName>
        <fullName evidence="4">Lipoprotein</fullName>
    </recommendedName>
</protein>
<evidence type="ECO:0000313" key="2">
    <source>
        <dbReference type="EMBL" id="CRI28226.1"/>
    </source>
</evidence>
<proteinExistence type="predicted"/>